<evidence type="ECO:0000313" key="1">
    <source>
        <dbReference type="EMBL" id="AFZ20960.1"/>
    </source>
</evidence>
<dbReference type="HOGENOM" id="CLU_2193921_0_0_3"/>
<dbReference type="AlphaFoldDB" id="K9WKM2"/>
<accession>K9WKM2</accession>
<dbReference type="KEGG" id="mic:Mic7113_5311"/>
<proteinExistence type="predicted"/>
<reference evidence="1 2" key="1">
    <citation type="submission" date="2012-06" db="EMBL/GenBank/DDBJ databases">
        <title>Finished chromosome of genome of Microcoleus sp. PCC 7113.</title>
        <authorList>
            <consortium name="US DOE Joint Genome Institute"/>
            <person name="Gugger M."/>
            <person name="Coursin T."/>
            <person name="Rippka R."/>
            <person name="Tandeau De Marsac N."/>
            <person name="Huntemann M."/>
            <person name="Wei C.-L."/>
            <person name="Han J."/>
            <person name="Detter J.C."/>
            <person name="Han C."/>
            <person name="Tapia R."/>
            <person name="Chen A."/>
            <person name="Kyrpides N."/>
            <person name="Mavromatis K."/>
            <person name="Markowitz V."/>
            <person name="Szeto E."/>
            <person name="Ivanova N."/>
            <person name="Pagani I."/>
            <person name="Pati A."/>
            <person name="Goodwin L."/>
            <person name="Nordberg H.P."/>
            <person name="Cantor M.N."/>
            <person name="Hua S.X."/>
            <person name="Woyke T."/>
            <person name="Kerfeld C.A."/>
        </authorList>
    </citation>
    <scope>NUCLEOTIDE SEQUENCE [LARGE SCALE GENOMIC DNA]</scope>
    <source>
        <strain evidence="1 2">PCC 7113</strain>
    </source>
</reference>
<dbReference type="Proteomes" id="UP000010471">
    <property type="component" value="Chromosome"/>
</dbReference>
<keyword evidence="2" id="KW-1185">Reference proteome</keyword>
<dbReference type="RefSeq" id="WP_015185093.1">
    <property type="nucleotide sequence ID" value="NC_019738.1"/>
</dbReference>
<name>K9WKM2_9CYAN</name>
<organism evidence="1 2">
    <name type="scientific">Allocoleopsis franciscana PCC 7113</name>
    <dbReference type="NCBI Taxonomy" id="1173027"/>
    <lineage>
        <taxon>Bacteria</taxon>
        <taxon>Bacillati</taxon>
        <taxon>Cyanobacteriota</taxon>
        <taxon>Cyanophyceae</taxon>
        <taxon>Coleofasciculales</taxon>
        <taxon>Coleofasciculaceae</taxon>
        <taxon>Allocoleopsis</taxon>
        <taxon>Allocoleopsis franciscana</taxon>
    </lineage>
</organism>
<protein>
    <submittedName>
        <fullName evidence="1">Uncharacterized protein</fullName>
    </submittedName>
</protein>
<dbReference type="EMBL" id="CP003630">
    <property type="protein sequence ID" value="AFZ20960.1"/>
    <property type="molecule type" value="Genomic_DNA"/>
</dbReference>
<evidence type="ECO:0000313" key="2">
    <source>
        <dbReference type="Proteomes" id="UP000010471"/>
    </source>
</evidence>
<sequence length="108" mass="12275">MQRTVAPLSQSKSQYSFEMSDNIYQQLGSLSSTTISLQYGPTSFLTFKVYEASEGMIQRQGGEAIALQCLIRGTVYKLTHEHLYQLSNRELSELLNHLGIQDKHFNLD</sequence>
<gene>
    <name evidence="1" type="ORF">Mic7113_5311</name>
</gene>